<gene>
    <name evidence="5" type="ORF">D0Y50_14080</name>
</gene>
<sequence>MNKNKLTLKDVAHMLDVSTATISNAFNRPDQLSAAKREEILLACQRIGYHGPNKAAQILRKGHSGIVALVLADNIEYMVSDPVASTFIKGVSKVLHANQKHLLLYSGNVDSIRDVVDFVDGFICYGAPENPRLAHELTTTIKPVVTVDFNLDHRPAINIDNEQAAYQIAKGAIRENDRVAILGLKLIASANTCRIYDSPLLAAESSISHRRLDGYVRAMRERNVSVDNAWIWHIPESEGSFARQAAREVLNSHPRPDTILCMSDIIALELLQYAISQNIDVPGQLRITGFDGIDEAARTRPYLTTVCQSSLTKGELAAQLLLDGATESTLLPFDIVAGETS</sequence>
<dbReference type="SMART" id="SM00354">
    <property type="entry name" value="HTH_LACI"/>
    <property type="match status" value="1"/>
</dbReference>
<feature type="domain" description="HTH lacI-type" evidence="4">
    <location>
        <begin position="6"/>
        <end position="61"/>
    </location>
</feature>
<dbReference type="AlphaFoldDB" id="A0A346NPC2"/>
<proteinExistence type="predicted"/>
<dbReference type="Pfam" id="PF00356">
    <property type="entry name" value="LacI"/>
    <property type="match status" value="1"/>
</dbReference>
<dbReference type="OrthoDB" id="5171752at2"/>
<evidence type="ECO:0000256" key="3">
    <source>
        <dbReference type="ARBA" id="ARBA00023163"/>
    </source>
</evidence>
<evidence type="ECO:0000256" key="2">
    <source>
        <dbReference type="ARBA" id="ARBA00023125"/>
    </source>
</evidence>
<dbReference type="KEGG" id="salm:D0Y50_14080"/>
<name>A0A346NPC2_9ALTE</name>
<dbReference type="GO" id="GO:0003700">
    <property type="term" value="F:DNA-binding transcription factor activity"/>
    <property type="evidence" value="ECO:0007669"/>
    <property type="project" value="TreeGrafter"/>
</dbReference>
<keyword evidence="1" id="KW-0805">Transcription regulation</keyword>
<accession>A0A346NPC2</accession>
<dbReference type="CDD" id="cd01392">
    <property type="entry name" value="HTH_LacI"/>
    <property type="match status" value="1"/>
</dbReference>
<dbReference type="Proteomes" id="UP000262073">
    <property type="component" value="Chromosome"/>
</dbReference>
<dbReference type="Gene3D" id="1.10.260.40">
    <property type="entry name" value="lambda repressor-like DNA-binding domains"/>
    <property type="match status" value="1"/>
</dbReference>
<dbReference type="PANTHER" id="PTHR30146">
    <property type="entry name" value="LACI-RELATED TRANSCRIPTIONAL REPRESSOR"/>
    <property type="match status" value="1"/>
</dbReference>
<evidence type="ECO:0000256" key="1">
    <source>
        <dbReference type="ARBA" id="ARBA00023015"/>
    </source>
</evidence>
<organism evidence="5 6">
    <name type="scientific">Salinimonas sediminis</name>
    <dbReference type="NCBI Taxonomy" id="2303538"/>
    <lineage>
        <taxon>Bacteria</taxon>
        <taxon>Pseudomonadati</taxon>
        <taxon>Pseudomonadota</taxon>
        <taxon>Gammaproteobacteria</taxon>
        <taxon>Alteromonadales</taxon>
        <taxon>Alteromonadaceae</taxon>
        <taxon>Alteromonas/Salinimonas group</taxon>
        <taxon>Salinimonas</taxon>
    </lineage>
</organism>
<dbReference type="GO" id="GO:0000976">
    <property type="term" value="F:transcription cis-regulatory region binding"/>
    <property type="evidence" value="ECO:0007669"/>
    <property type="project" value="TreeGrafter"/>
</dbReference>
<keyword evidence="2 5" id="KW-0238">DNA-binding</keyword>
<reference evidence="5 6" key="1">
    <citation type="submission" date="2018-08" db="EMBL/GenBank/DDBJ databases">
        <title>Salinimonas sediminis sp. nov., a piezophilic bacterium isolated from a deep-sea sediment sample from the New Britain Trench.</title>
        <authorList>
            <person name="Cao J."/>
        </authorList>
    </citation>
    <scope>NUCLEOTIDE SEQUENCE [LARGE SCALE GENOMIC DNA]</scope>
    <source>
        <strain evidence="5 6">N102</strain>
    </source>
</reference>
<dbReference type="SUPFAM" id="SSF47413">
    <property type="entry name" value="lambda repressor-like DNA-binding domains"/>
    <property type="match status" value="1"/>
</dbReference>
<dbReference type="Gene3D" id="3.40.50.2300">
    <property type="match status" value="2"/>
</dbReference>
<evidence type="ECO:0000259" key="4">
    <source>
        <dbReference type="PROSITE" id="PS50932"/>
    </source>
</evidence>
<dbReference type="PANTHER" id="PTHR30146:SF138">
    <property type="entry name" value="TRANSCRIPTIONAL REGULATORY PROTEIN"/>
    <property type="match status" value="1"/>
</dbReference>
<dbReference type="PROSITE" id="PS50932">
    <property type="entry name" value="HTH_LACI_2"/>
    <property type="match status" value="1"/>
</dbReference>
<dbReference type="InterPro" id="IPR028082">
    <property type="entry name" value="Peripla_BP_I"/>
</dbReference>
<dbReference type="InterPro" id="IPR000843">
    <property type="entry name" value="HTH_LacI"/>
</dbReference>
<evidence type="ECO:0000313" key="5">
    <source>
        <dbReference type="EMBL" id="AXR07379.1"/>
    </source>
</evidence>
<evidence type="ECO:0000313" key="6">
    <source>
        <dbReference type="Proteomes" id="UP000262073"/>
    </source>
</evidence>
<keyword evidence="3" id="KW-0804">Transcription</keyword>
<dbReference type="RefSeq" id="WP_117317495.1">
    <property type="nucleotide sequence ID" value="NZ_CP031769.1"/>
</dbReference>
<dbReference type="EMBL" id="CP031769">
    <property type="protein sequence ID" value="AXR07379.1"/>
    <property type="molecule type" value="Genomic_DNA"/>
</dbReference>
<protein>
    <submittedName>
        <fullName evidence="5">LacI family DNA-binding transcriptional regulator</fullName>
    </submittedName>
</protein>
<dbReference type="InterPro" id="IPR010982">
    <property type="entry name" value="Lambda_DNA-bd_dom_sf"/>
</dbReference>
<dbReference type="CDD" id="cd06279">
    <property type="entry name" value="PBP1_LacI-like"/>
    <property type="match status" value="1"/>
</dbReference>
<dbReference type="Pfam" id="PF13377">
    <property type="entry name" value="Peripla_BP_3"/>
    <property type="match status" value="1"/>
</dbReference>
<dbReference type="SUPFAM" id="SSF53822">
    <property type="entry name" value="Periplasmic binding protein-like I"/>
    <property type="match status" value="1"/>
</dbReference>
<keyword evidence="6" id="KW-1185">Reference proteome</keyword>
<dbReference type="InterPro" id="IPR046335">
    <property type="entry name" value="LacI/GalR-like_sensor"/>
</dbReference>